<feature type="chain" id="PRO_5040946546" evidence="2">
    <location>
        <begin position="18"/>
        <end position="162"/>
    </location>
</feature>
<sequence>MCTRLFFLATIYNLGVTSINKDILDPRDPDGDSTMTSSIESILPDDGTRTGARTPTGTAQASSAGADVSELSPPGSQTKQEAGAFLGDIGSALEQRGGQSAEKTSDSNIAAWKSKRAQEEYQRAMEYVVDKDFKLGTWLPVSTWFGLGYVPSMDVCTVCSLA</sequence>
<organism evidence="3 4">
    <name type="scientific">Penicillium egyptiacum</name>
    <dbReference type="NCBI Taxonomy" id="1303716"/>
    <lineage>
        <taxon>Eukaryota</taxon>
        <taxon>Fungi</taxon>
        <taxon>Dikarya</taxon>
        <taxon>Ascomycota</taxon>
        <taxon>Pezizomycotina</taxon>
        <taxon>Eurotiomycetes</taxon>
        <taxon>Eurotiomycetidae</taxon>
        <taxon>Eurotiales</taxon>
        <taxon>Aspergillaceae</taxon>
        <taxon>Penicillium</taxon>
    </lineage>
</organism>
<dbReference type="EMBL" id="CAJVRC010000888">
    <property type="protein sequence ID" value="CAG8906535.1"/>
    <property type="molecule type" value="Genomic_DNA"/>
</dbReference>
<keyword evidence="2" id="KW-0732">Signal</keyword>
<protein>
    <submittedName>
        <fullName evidence="3">Uncharacterized protein</fullName>
    </submittedName>
</protein>
<feature type="compositionally biased region" description="Low complexity" evidence="1">
    <location>
        <begin position="49"/>
        <end position="59"/>
    </location>
</feature>
<reference evidence="3" key="1">
    <citation type="submission" date="2021-07" db="EMBL/GenBank/DDBJ databases">
        <authorList>
            <person name="Branca A.L. A."/>
        </authorList>
    </citation>
    <scope>NUCLEOTIDE SEQUENCE</scope>
</reference>
<gene>
    <name evidence="3" type="ORF">PEGY_LOCUS8554</name>
</gene>
<feature type="signal peptide" evidence="2">
    <location>
        <begin position="1"/>
        <end position="17"/>
    </location>
</feature>
<dbReference type="Proteomes" id="UP001154252">
    <property type="component" value="Unassembled WGS sequence"/>
</dbReference>
<dbReference type="OrthoDB" id="5377039at2759"/>
<evidence type="ECO:0000256" key="2">
    <source>
        <dbReference type="SAM" id="SignalP"/>
    </source>
</evidence>
<evidence type="ECO:0000313" key="4">
    <source>
        <dbReference type="Proteomes" id="UP001154252"/>
    </source>
</evidence>
<feature type="region of interest" description="Disordered" evidence="1">
    <location>
        <begin position="21"/>
        <end position="84"/>
    </location>
</feature>
<proteinExistence type="predicted"/>
<keyword evidence="4" id="KW-1185">Reference proteome</keyword>
<evidence type="ECO:0000256" key="1">
    <source>
        <dbReference type="SAM" id="MobiDB-lite"/>
    </source>
</evidence>
<comment type="caution">
    <text evidence="3">The sequence shown here is derived from an EMBL/GenBank/DDBJ whole genome shotgun (WGS) entry which is preliminary data.</text>
</comment>
<evidence type="ECO:0000313" key="3">
    <source>
        <dbReference type="EMBL" id="CAG8906535.1"/>
    </source>
</evidence>
<accession>A0A9W4KIJ7</accession>
<dbReference type="AlphaFoldDB" id="A0A9W4KIJ7"/>
<name>A0A9W4KIJ7_9EURO</name>